<keyword evidence="4 9" id="KW-0067">ATP-binding</keyword>
<dbReference type="CDD" id="cd03258">
    <property type="entry name" value="ABC_MetN_methionine_transporter"/>
    <property type="match status" value="1"/>
</dbReference>
<keyword evidence="5" id="KW-1278">Translocase</keyword>
<keyword evidence="10" id="KW-1185">Reference proteome</keyword>
<dbReference type="GO" id="GO:0005524">
    <property type="term" value="F:ATP binding"/>
    <property type="evidence" value="ECO:0007669"/>
    <property type="project" value="UniProtKB-KW"/>
</dbReference>
<dbReference type="InterPro" id="IPR018449">
    <property type="entry name" value="NIL_domain"/>
</dbReference>
<organism evidence="9 10">
    <name type="scientific">Vogesella aquatica</name>
    <dbReference type="NCBI Taxonomy" id="2984206"/>
    <lineage>
        <taxon>Bacteria</taxon>
        <taxon>Pseudomonadati</taxon>
        <taxon>Pseudomonadota</taxon>
        <taxon>Betaproteobacteria</taxon>
        <taxon>Neisseriales</taxon>
        <taxon>Chromobacteriaceae</taxon>
        <taxon>Vogesella</taxon>
    </lineage>
</organism>
<dbReference type="InterPro" id="IPR003593">
    <property type="entry name" value="AAA+_ATPase"/>
</dbReference>
<evidence type="ECO:0000313" key="10">
    <source>
        <dbReference type="Proteomes" id="UP001219956"/>
    </source>
</evidence>
<keyword evidence="2" id="KW-1003">Cell membrane</keyword>
<dbReference type="Proteomes" id="UP001219956">
    <property type="component" value="Unassembled WGS sequence"/>
</dbReference>
<dbReference type="EMBL" id="JAQQLF010000022">
    <property type="protein sequence ID" value="MDC7718613.1"/>
    <property type="molecule type" value="Genomic_DNA"/>
</dbReference>
<keyword evidence="3" id="KW-0547">Nucleotide-binding</keyword>
<name>A0ABT5J1A5_9NEIS</name>
<dbReference type="InterPro" id="IPR003439">
    <property type="entry name" value="ABC_transporter-like_ATP-bd"/>
</dbReference>
<dbReference type="Gene3D" id="3.30.70.260">
    <property type="match status" value="1"/>
</dbReference>
<dbReference type="Gene3D" id="3.40.50.300">
    <property type="entry name" value="P-loop containing nucleotide triphosphate hydrolases"/>
    <property type="match status" value="1"/>
</dbReference>
<keyword evidence="6" id="KW-0029">Amino-acid transport</keyword>
<proteinExistence type="predicted"/>
<dbReference type="SUPFAM" id="SSF55021">
    <property type="entry name" value="ACT-like"/>
    <property type="match status" value="1"/>
</dbReference>
<dbReference type="InterPro" id="IPR041701">
    <property type="entry name" value="MetN_ABC"/>
</dbReference>
<evidence type="ECO:0000256" key="4">
    <source>
        <dbReference type="ARBA" id="ARBA00022840"/>
    </source>
</evidence>
<evidence type="ECO:0000256" key="1">
    <source>
        <dbReference type="ARBA" id="ARBA00022448"/>
    </source>
</evidence>
<dbReference type="SMART" id="SM00382">
    <property type="entry name" value="AAA"/>
    <property type="match status" value="1"/>
</dbReference>
<evidence type="ECO:0000256" key="2">
    <source>
        <dbReference type="ARBA" id="ARBA00022475"/>
    </source>
</evidence>
<dbReference type="InterPro" id="IPR050086">
    <property type="entry name" value="MetN_ABC_transporter-like"/>
</dbReference>
<accession>A0ABT5J1A5</accession>
<keyword evidence="7" id="KW-0472">Membrane</keyword>
<evidence type="ECO:0000256" key="7">
    <source>
        <dbReference type="ARBA" id="ARBA00023136"/>
    </source>
</evidence>
<feature type="domain" description="ABC transporter" evidence="8">
    <location>
        <begin position="30"/>
        <end position="269"/>
    </location>
</feature>
<dbReference type="PROSITE" id="PS00211">
    <property type="entry name" value="ABC_TRANSPORTER_1"/>
    <property type="match status" value="1"/>
</dbReference>
<dbReference type="InterPro" id="IPR017871">
    <property type="entry name" value="ABC_transporter-like_CS"/>
</dbReference>
<keyword evidence="1" id="KW-0813">Transport</keyword>
<gene>
    <name evidence="9" type="ORF">PQU95_15505</name>
</gene>
<evidence type="ECO:0000313" key="9">
    <source>
        <dbReference type="EMBL" id="MDC7718613.1"/>
    </source>
</evidence>
<dbReference type="Pfam" id="PF09383">
    <property type="entry name" value="NIL"/>
    <property type="match status" value="1"/>
</dbReference>
<evidence type="ECO:0000256" key="5">
    <source>
        <dbReference type="ARBA" id="ARBA00022967"/>
    </source>
</evidence>
<sequence length="376" mass="39987">MNARVETFPLREAAAAAAAATSPLPADTVVRFEAVGRTFASGDKTVTALDAISLDVGRGEIFGIIGRSGAGKSTLVRTINHLEAPGSGRVLVNGQDLAQLDENALAAARRRIGMVFQHFNLLSSKTVAQNIGLPLRIAGVPQAQIDAKVDSLLALVGLEGKRDVYPAKLSGGQKQRVGIARALVHDPDLLLCDEATSALDPETTQSILALLRDINRRLGLTVVLITHEMAVIREICDRVAVLENGRLAELGEVWRVFGAPQADATRALLASLVHDLPDDVQRRIVAEPAGRATPALLDIRLDGVSGRDPQLAQLAQVLGPELQLVHGGVERIQGRAQGRLVVAFQPHDLVRQVSQLAAALALPAANIRLLGYLQHD</sequence>
<evidence type="ECO:0000259" key="8">
    <source>
        <dbReference type="PROSITE" id="PS50893"/>
    </source>
</evidence>
<comment type="caution">
    <text evidence="9">The sequence shown here is derived from an EMBL/GenBank/DDBJ whole genome shotgun (WGS) entry which is preliminary data.</text>
</comment>
<dbReference type="SUPFAM" id="SSF52540">
    <property type="entry name" value="P-loop containing nucleoside triphosphate hydrolases"/>
    <property type="match status" value="1"/>
</dbReference>
<dbReference type="PANTHER" id="PTHR43166">
    <property type="entry name" value="AMINO ACID IMPORT ATP-BINDING PROTEIN"/>
    <property type="match status" value="1"/>
</dbReference>
<evidence type="ECO:0000256" key="6">
    <source>
        <dbReference type="ARBA" id="ARBA00022970"/>
    </source>
</evidence>
<dbReference type="PROSITE" id="PS50893">
    <property type="entry name" value="ABC_TRANSPORTER_2"/>
    <property type="match status" value="1"/>
</dbReference>
<evidence type="ECO:0000256" key="3">
    <source>
        <dbReference type="ARBA" id="ARBA00022741"/>
    </source>
</evidence>
<dbReference type="InterPro" id="IPR027417">
    <property type="entry name" value="P-loop_NTPase"/>
</dbReference>
<protein>
    <submittedName>
        <fullName evidence="9">ATP-binding cassette domain-containing protein</fullName>
    </submittedName>
</protein>
<reference evidence="9 10" key="1">
    <citation type="submission" date="2023-01" db="EMBL/GenBank/DDBJ databases">
        <title>Novel species of the genus Vogesella isolated from rivers.</title>
        <authorList>
            <person name="Lu H."/>
        </authorList>
    </citation>
    <scope>NUCLEOTIDE SEQUENCE [LARGE SCALE GENOMIC DNA]</scope>
    <source>
        <strain evidence="9 10">DC21W</strain>
    </source>
</reference>
<dbReference type="Pfam" id="PF00005">
    <property type="entry name" value="ABC_tran"/>
    <property type="match status" value="1"/>
</dbReference>
<dbReference type="RefSeq" id="WP_272752850.1">
    <property type="nucleotide sequence ID" value="NZ_JAQQLF010000022.1"/>
</dbReference>
<dbReference type="PANTHER" id="PTHR43166:SF30">
    <property type="entry name" value="METHIONINE IMPORT ATP-BINDING PROTEIN METN"/>
    <property type="match status" value="1"/>
</dbReference>
<dbReference type="InterPro" id="IPR045865">
    <property type="entry name" value="ACT-like_dom_sf"/>
</dbReference>